<name>A0A3D8QI71_9HELO</name>
<feature type="transmembrane region" description="Helical" evidence="2">
    <location>
        <begin position="114"/>
        <end position="136"/>
    </location>
</feature>
<dbReference type="Proteomes" id="UP000256328">
    <property type="component" value="Unassembled WGS sequence"/>
</dbReference>
<reference evidence="3 4" key="1">
    <citation type="journal article" date="2018" name="IMA Fungus">
        <title>IMA Genome-F 9: Draft genome sequence of Annulohypoxylon stygium, Aspergillus mulundensis, Berkeleyomyces basicola (syn. Thielaviopsis basicola), Ceratocystis smalleyi, two Cercospora beticola strains, Coleophoma cylindrospora, Fusarium fracticaudum, Phialophora cf. hyalina, and Morchella septimelata.</title>
        <authorList>
            <person name="Wingfield B.D."/>
            <person name="Bills G.F."/>
            <person name="Dong Y."/>
            <person name="Huang W."/>
            <person name="Nel W.J."/>
            <person name="Swalarsk-Parry B.S."/>
            <person name="Vaghefi N."/>
            <person name="Wilken P.M."/>
            <person name="An Z."/>
            <person name="de Beer Z.W."/>
            <person name="De Vos L."/>
            <person name="Chen L."/>
            <person name="Duong T.A."/>
            <person name="Gao Y."/>
            <person name="Hammerbacher A."/>
            <person name="Kikkert J.R."/>
            <person name="Li Y."/>
            <person name="Li H."/>
            <person name="Li K."/>
            <person name="Li Q."/>
            <person name="Liu X."/>
            <person name="Ma X."/>
            <person name="Naidoo K."/>
            <person name="Pethybridge S.J."/>
            <person name="Sun J."/>
            <person name="Steenkamp E.T."/>
            <person name="van der Nest M.A."/>
            <person name="van Wyk S."/>
            <person name="Wingfield M.J."/>
            <person name="Xiong C."/>
            <person name="Yue Q."/>
            <person name="Zhang X."/>
        </authorList>
    </citation>
    <scope>NUCLEOTIDE SEQUENCE [LARGE SCALE GENOMIC DNA]</scope>
    <source>
        <strain evidence="3 4">BP5796</strain>
    </source>
</reference>
<dbReference type="AlphaFoldDB" id="A0A3D8QI71"/>
<dbReference type="OrthoDB" id="3205825at2759"/>
<keyword evidence="4" id="KW-1185">Reference proteome</keyword>
<comment type="caution">
    <text evidence="3">The sequence shown here is derived from an EMBL/GenBank/DDBJ whole genome shotgun (WGS) entry which is preliminary data.</text>
</comment>
<sequence>MLGRVSAGDAQLSGLAAGFSIGFGIWTTTCAIRQTKRCKNPRRSLFLYMVWGEILANLFMGILAWLAINKVIAQSLTFFIALTTCWVFELHLYFQIIINRCGVVADDKDMIRRVKIITAALIFLINISVYTIWIPSQLDPPPFQILVIVNKYWDRTSKGILMAIDICLNYYFLRVVQQRLVKHHGLIRYKPLVHFNAWLMLVSVLMDLVKLHIELSMADLITKLAKSSAEDRINDFYNSNHDREFHDWNMPRIDSHPVVTPPAFLRSTTGDEKRMPVLNHTTSSDTGYAEMAPTRSSRRESQTTATVSVTERTEEDTILVERVELK</sequence>
<evidence type="ECO:0000256" key="2">
    <source>
        <dbReference type="SAM" id="Phobius"/>
    </source>
</evidence>
<evidence type="ECO:0000313" key="3">
    <source>
        <dbReference type="EMBL" id="RDW61437.1"/>
    </source>
</evidence>
<dbReference type="PANTHER" id="PTHR35179">
    <property type="entry name" value="PROTEIN CBG02620"/>
    <property type="match status" value="1"/>
</dbReference>
<keyword evidence="2" id="KW-1133">Transmembrane helix</keyword>
<feature type="transmembrane region" description="Helical" evidence="2">
    <location>
        <begin position="45"/>
        <end position="66"/>
    </location>
</feature>
<accession>A0A3D8QI71</accession>
<feature type="transmembrane region" description="Helical" evidence="2">
    <location>
        <begin position="72"/>
        <end position="94"/>
    </location>
</feature>
<keyword evidence="2" id="KW-0812">Transmembrane</keyword>
<proteinExistence type="predicted"/>
<dbReference type="PANTHER" id="PTHR35179:SF2">
    <property type="entry name" value="START DOMAIN-CONTAINING PROTEIN"/>
    <property type="match status" value="1"/>
</dbReference>
<evidence type="ECO:0000313" key="4">
    <source>
        <dbReference type="Proteomes" id="UP000256328"/>
    </source>
</evidence>
<evidence type="ECO:0008006" key="5">
    <source>
        <dbReference type="Google" id="ProtNLM"/>
    </source>
</evidence>
<protein>
    <recommendedName>
        <fullName evidence="5">Transmembrane protein</fullName>
    </recommendedName>
</protein>
<gene>
    <name evidence="3" type="ORF">BP5796_11329</name>
</gene>
<evidence type="ECO:0000256" key="1">
    <source>
        <dbReference type="SAM" id="MobiDB-lite"/>
    </source>
</evidence>
<organism evidence="3 4">
    <name type="scientific">Coleophoma crateriformis</name>
    <dbReference type="NCBI Taxonomy" id="565419"/>
    <lineage>
        <taxon>Eukaryota</taxon>
        <taxon>Fungi</taxon>
        <taxon>Dikarya</taxon>
        <taxon>Ascomycota</taxon>
        <taxon>Pezizomycotina</taxon>
        <taxon>Leotiomycetes</taxon>
        <taxon>Helotiales</taxon>
        <taxon>Dermateaceae</taxon>
        <taxon>Coleophoma</taxon>
    </lineage>
</organism>
<feature type="region of interest" description="Disordered" evidence="1">
    <location>
        <begin position="275"/>
        <end position="313"/>
    </location>
</feature>
<keyword evidence="2" id="KW-0472">Membrane</keyword>
<dbReference type="EMBL" id="PDLN01000018">
    <property type="protein sequence ID" value="RDW61437.1"/>
    <property type="molecule type" value="Genomic_DNA"/>
</dbReference>
<feature type="transmembrane region" description="Helical" evidence="2">
    <location>
        <begin position="12"/>
        <end position="33"/>
    </location>
</feature>